<reference evidence="3" key="1">
    <citation type="journal article" date="2015" name="Genome">
        <title>Whole Genome Sequence of the Non-Microcystin-Producing Microcystis aeruginosa Strain NIES-44.</title>
        <authorList>
            <person name="Okano K."/>
            <person name="Miyata N."/>
            <person name="Ozaki Y."/>
        </authorList>
    </citation>
    <scope>NUCLEOTIDE SEQUENCE [LARGE SCALE GENOMIC DNA]</scope>
    <source>
        <strain evidence="3">NIES-44</strain>
    </source>
</reference>
<dbReference type="AlphaFoldDB" id="A0A0A1VPD5"/>
<protein>
    <submittedName>
        <fullName evidence="2">Uncharacterized protein</fullName>
    </submittedName>
</protein>
<organism evidence="2 3">
    <name type="scientific">Microcystis aeruginosa NIES-44</name>
    <dbReference type="NCBI Taxonomy" id="449439"/>
    <lineage>
        <taxon>Bacteria</taxon>
        <taxon>Bacillati</taxon>
        <taxon>Cyanobacteriota</taxon>
        <taxon>Cyanophyceae</taxon>
        <taxon>Oscillatoriophycideae</taxon>
        <taxon>Chroococcales</taxon>
        <taxon>Microcystaceae</taxon>
        <taxon>Microcystis</taxon>
    </lineage>
</organism>
<feature type="region of interest" description="Disordered" evidence="1">
    <location>
        <begin position="16"/>
        <end position="38"/>
    </location>
</feature>
<evidence type="ECO:0000313" key="3">
    <source>
        <dbReference type="Proteomes" id="UP000030321"/>
    </source>
</evidence>
<name>A0A0A1VPD5_MICAE</name>
<gene>
    <name evidence="2" type="ORF">N44_00793</name>
</gene>
<comment type="caution">
    <text evidence="2">The sequence shown here is derived from an EMBL/GenBank/DDBJ whole genome shotgun (WGS) entry which is preliminary data.</text>
</comment>
<proteinExistence type="predicted"/>
<accession>A0A0A1VPD5</accession>
<dbReference type="EMBL" id="BBPA01000002">
    <property type="protein sequence ID" value="GAL91424.1"/>
    <property type="molecule type" value="Genomic_DNA"/>
</dbReference>
<sequence length="38" mass="4377">MRSHPLEFSLFYPEFPHNNHVETLSPTPKPPTSARRTG</sequence>
<evidence type="ECO:0000256" key="1">
    <source>
        <dbReference type="SAM" id="MobiDB-lite"/>
    </source>
</evidence>
<dbReference type="Proteomes" id="UP000030321">
    <property type="component" value="Unassembled WGS sequence"/>
</dbReference>
<evidence type="ECO:0000313" key="2">
    <source>
        <dbReference type="EMBL" id="GAL91424.1"/>
    </source>
</evidence>